<organism evidence="4 5">
    <name type="scientific">Sphingobacterium corticis</name>
    <dbReference type="NCBI Taxonomy" id="1812823"/>
    <lineage>
        <taxon>Bacteria</taxon>
        <taxon>Pseudomonadati</taxon>
        <taxon>Bacteroidota</taxon>
        <taxon>Sphingobacteriia</taxon>
        <taxon>Sphingobacteriales</taxon>
        <taxon>Sphingobacteriaceae</taxon>
        <taxon>Sphingobacterium</taxon>
    </lineage>
</organism>
<proteinExistence type="predicted"/>
<name>A0ABW5NMS2_9SPHI</name>
<accession>A0ABW5NMS2</accession>
<dbReference type="Proteomes" id="UP001597393">
    <property type="component" value="Unassembled WGS sequence"/>
</dbReference>
<reference evidence="5" key="1">
    <citation type="journal article" date="2019" name="Int. J. Syst. Evol. Microbiol.">
        <title>The Global Catalogue of Microorganisms (GCM) 10K type strain sequencing project: providing services to taxonomists for standard genome sequencing and annotation.</title>
        <authorList>
            <consortium name="The Broad Institute Genomics Platform"/>
            <consortium name="The Broad Institute Genome Sequencing Center for Infectious Disease"/>
            <person name="Wu L."/>
            <person name="Ma J."/>
        </authorList>
    </citation>
    <scope>NUCLEOTIDE SEQUENCE [LARGE SCALE GENOMIC DNA]</scope>
    <source>
        <strain evidence="5">KCTC 42248</strain>
    </source>
</reference>
<evidence type="ECO:0000313" key="5">
    <source>
        <dbReference type="Proteomes" id="UP001597393"/>
    </source>
</evidence>
<dbReference type="Pfam" id="PF12796">
    <property type="entry name" value="Ank_2"/>
    <property type="match status" value="1"/>
</dbReference>
<dbReference type="PROSITE" id="PS50297">
    <property type="entry name" value="ANK_REP_REGION"/>
    <property type="match status" value="3"/>
</dbReference>
<feature type="repeat" description="ANK" evidence="3">
    <location>
        <begin position="113"/>
        <end position="145"/>
    </location>
</feature>
<dbReference type="RefSeq" id="WP_380870560.1">
    <property type="nucleotide sequence ID" value="NZ_JBHUMA010000009.1"/>
</dbReference>
<keyword evidence="1" id="KW-0677">Repeat</keyword>
<dbReference type="Gene3D" id="1.25.40.20">
    <property type="entry name" value="Ankyrin repeat-containing domain"/>
    <property type="match status" value="2"/>
</dbReference>
<feature type="repeat" description="ANK" evidence="3">
    <location>
        <begin position="80"/>
        <end position="112"/>
    </location>
</feature>
<dbReference type="SMART" id="SM00248">
    <property type="entry name" value="ANK"/>
    <property type="match status" value="4"/>
</dbReference>
<evidence type="ECO:0000256" key="1">
    <source>
        <dbReference type="ARBA" id="ARBA00022737"/>
    </source>
</evidence>
<dbReference type="PROSITE" id="PS50088">
    <property type="entry name" value="ANK_REPEAT"/>
    <property type="match status" value="3"/>
</dbReference>
<sequence length="202" mass="21812">MVSLDACFGSIINQTILWGKRYLRRQAVLPSIILNVEFENNIMENQNYEAVMIHAARVDNVDVISELIKLGVSVNCKDDKGYTPLIIACYNNRLNAVHALLDHGAAIDEADANGNTALMGSCFKGHDAIVKALIDRGASVNLQHGNGGTALMFASMFGRNEAMQVLLDAGADTGILDSRGLSAADHARNQNNVDGYNLLSHN</sequence>
<comment type="caution">
    <text evidence="4">The sequence shown here is derived from an EMBL/GenBank/DDBJ whole genome shotgun (WGS) entry which is preliminary data.</text>
</comment>
<protein>
    <submittedName>
        <fullName evidence="4">Ankyrin repeat domain-containing protein</fullName>
    </submittedName>
</protein>
<keyword evidence="5" id="KW-1185">Reference proteome</keyword>
<evidence type="ECO:0000313" key="4">
    <source>
        <dbReference type="EMBL" id="MFD2600327.1"/>
    </source>
</evidence>
<dbReference type="SUPFAM" id="SSF48403">
    <property type="entry name" value="Ankyrin repeat"/>
    <property type="match status" value="1"/>
</dbReference>
<dbReference type="PANTHER" id="PTHR24171">
    <property type="entry name" value="ANKYRIN REPEAT DOMAIN-CONTAINING PROTEIN 39-RELATED"/>
    <property type="match status" value="1"/>
</dbReference>
<keyword evidence="2 3" id="KW-0040">ANK repeat</keyword>
<dbReference type="InterPro" id="IPR036770">
    <property type="entry name" value="Ankyrin_rpt-contain_sf"/>
</dbReference>
<dbReference type="Pfam" id="PF00023">
    <property type="entry name" value="Ank"/>
    <property type="match status" value="1"/>
</dbReference>
<evidence type="ECO:0000256" key="3">
    <source>
        <dbReference type="PROSITE-ProRule" id="PRU00023"/>
    </source>
</evidence>
<evidence type="ECO:0000256" key="2">
    <source>
        <dbReference type="ARBA" id="ARBA00023043"/>
    </source>
</evidence>
<dbReference type="EMBL" id="JBHUMA010000009">
    <property type="protein sequence ID" value="MFD2600327.1"/>
    <property type="molecule type" value="Genomic_DNA"/>
</dbReference>
<dbReference type="InterPro" id="IPR002110">
    <property type="entry name" value="Ankyrin_rpt"/>
</dbReference>
<feature type="repeat" description="ANK" evidence="3">
    <location>
        <begin position="146"/>
        <end position="178"/>
    </location>
</feature>
<gene>
    <name evidence="4" type="ORF">ACFSQ3_15340</name>
</gene>